<dbReference type="SUPFAM" id="SSF52402">
    <property type="entry name" value="Adenine nucleotide alpha hydrolases-like"/>
    <property type="match status" value="1"/>
</dbReference>
<sequence length="610" mass="68376">MALFILPDTDIHERTLSLFQDTVGPVLCHHRSGRPWILGSPASGVFLTSHNRNLNFVVTGHACLKGGDLTQKTDRISSLSQTKDLADELVDFDVLLFAHNGEELHAYAPVFQSRSLFWTRFDGLVVVSDEQYPLAALNGFELDHSVLATRLANAEVSHPFMRRPIWLNVDALGTAEYLHIAKDSEPRRSLWWRPPKADQPLDELKHKLSTGIETALRSRTEGRPAVSADLSGGLDSTTLGFFLSSIGLNLHTFFMESRDKSNNDWSWSDRAAREISSHHLKVPYQSVLDHITGEIPASPSIFPEGPGALSTAIASASTIEKHIGGTGSTLHLNGHAGDALFGQVSSMIWSYFRSGGRGRYAWIWRYRTMNRIPVPALIRMLLDRRTFSYELGRIASGNFSYPAHDASDYSSWIQVPRFPSFFTEATREQVSNLALSELRKGVAELSPDRTAHQILSYLTVHGAVNRRMNYVSDKVQFDSPYLDRRVVEAALSLNHRDRTRQYPAKPLLAAARPKEMGLDYFLRRDKGDYTPEVFDHHRTILDRAHDTFSGGSLLGDMGLVKNEEVVRASDSYSADGIAYSEVVDLEFAERWLRNVREEKIRIAAGGTQAW</sequence>
<dbReference type="EMBL" id="CP113264">
    <property type="protein sequence ID" value="WAE73726.1"/>
    <property type="molecule type" value="Genomic_DNA"/>
</dbReference>
<evidence type="ECO:0000313" key="6">
    <source>
        <dbReference type="EMBL" id="WAE73726.1"/>
    </source>
</evidence>
<dbReference type="Gene3D" id="3.40.50.620">
    <property type="entry name" value="HUPs"/>
    <property type="match status" value="1"/>
</dbReference>
<keyword evidence="3" id="KW-0061">Asparagine biosynthesis</keyword>
<dbReference type="Proteomes" id="UP001156498">
    <property type="component" value="Chromosome"/>
</dbReference>
<evidence type="ECO:0000259" key="5">
    <source>
        <dbReference type="Pfam" id="PF00733"/>
    </source>
</evidence>
<keyword evidence="3" id="KW-0028">Amino-acid biosynthesis</keyword>
<proteinExistence type="predicted"/>
<evidence type="ECO:0000256" key="2">
    <source>
        <dbReference type="ARBA" id="ARBA00012737"/>
    </source>
</evidence>
<organism evidence="6 7">
    <name type="scientific">Streptomonospora nanhaiensis</name>
    <dbReference type="NCBI Taxonomy" id="1323731"/>
    <lineage>
        <taxon>Bacteria</taxon>
        <taxon>Bacillati</taxon>
        <taxon>Actinomycetota</taxon>
        <taxon>Actinomycetes</taxon>
        <taxon>Streptosporangiales</taxon>
        <taxon>Nocardiopsidaceae</taxon>
        <taxon>Streptomonospora</taxon>
    </lineage>
</organism>
<dbReference type="InterPro" id="IPR001962">
    <property type="entry name" value="Asn_synthase"/>
</dbReference>
<dbReference type="InterPro" id="IPR051786">
    <property type="entry name" value="ASN_synthetase/amidase"/>
</dbReference>
<evidence type="ECO:0000313" key="7">
    <source>
        <dbReference type="Proteomes" id="UP001156498"/>
    </source>
</evidence>
<protein>
    <recommendedName>
        <fullName evidence="2">asparagine synthase (glutamine-hydrolyzing)</fullName>
        <ecNumber evidence="2">6.3.5.4</ecNumber>
    </recommendedName>
</protein>
<accession>A0ABY6YNF1</accession>
<comment type="pathway">
    <text evidence="1">Amino-acid biosynthesis; L-asparagine biosynthesis; L-asparagine from L-aspartate (L-Gln route): step 1/1.</text>
</comment>
<dbReference type="PANTHER" id="PTHR43284">
    <property type="entry name" value="ASPARAGINE SYNTHETASE (GLUTAMINE-HYDROLYZING)"/>
    <property type="match status" value="1"/>
</dbReference>
<feature type="domain" description="Asparagine synthetase" evidence="5">
    <location>
        <begin position="212"/>
        <end position="574"/>
    </location>
</feature>
<gene>
    <name evidence="6" type="ORF">OUQ99_00950</name>
</gene>
<comment type="catalytic activity">
    <reaction evidence="4">
        <text>L-aspartate + L-glutamine + ATP + H2O = L-asparagine + L-glutamate + AMP + diphosphate + H(+)</text>
        <dbReference type="Rhea" id="RHEA:12228"/>
        <dbReference type="ChEBI" id="CHEBI:15377"/>
        <dbReference type="ChEBI" id="CHEBI:15378"/>
        <dbReference type="ChEBI" id="CHEBI:29985"/>
        <dbReference type="ChEBI" id="CHEBI:29991"/>
        <dbReference type="ChEBI" id="CHEBI:30616"/>
        <dbReference type="ChEBI" id="CHEBI:33019"/>
        <dbReference type="ChEBI" id="CHEBI:58048"/>
        <dbReference type="ChEBI" id="CHEBI:58359"/>
        <dbReference type="ChEBI" id="CHEBI:456215"/>
        <dbReference type="EC" id="6.3.5.4"/>
    </reaction>
</comment>
<dbReference type="EC" id="6.3.5.4" evidence="2"/>
<reference evidence="6 7" key="1">
    <citation type="journal article" date="2013" name="Int. J. Syst. Evol. Microbiol.">
        <title>Description of Streptomonospora sediminis sp. nov. and Streptomonospora nanhaiensis sp. nov., and reclassification of Nocardiopsis arabia Hozzein &amp; Goodfellow 2008 as Streptomonospora arabica comb. nov. and emended description of the genus Streptomonospora.</title>
        <authorList>
            <person name="Zhang D.F."/>
            <person name="Pan H.Q."/>
            <person name="He J."/>
            <person name="Zhang X.M."/>
            <person name="Zhang Y.G."/>
            <person name="Klenk H.P."/>
            <person name="Hu J.C."/>
            <person name="Li W.J."/>
        </authorList>
    </citation>
    <scope>NUCLEOTIDE SEQUENCE [LARGE SCALE GENOMIC DNA]</scope>
    <source>
        <strain evidence="6 7">12A09</strain>
    </source>
</reference>
<dbReference type="Pfam" id="PF00733">
    <property type="entry name" value="Asn_synthase"/>
    <property type="match status" value="1"/>
</dbReference>
<keyword evidence="7" id="KW-1185">Reference proteome</keyword>
<dbReference type="RefSeq" id="WP_267947508.1">
    <property type="nucleotide sequence ID" value="NZ_CP113264.1"/>
</dbReference>
<evidence type="ECO:0000256" key="4">
    <source>
        <dbReference type="ARBA" id="ARBA00048741"/>
    </source>
</evidence>
<dbReference type="PANTHER" id="PTHR43284:SF1">
    <property type="entry name" value="ASPARAGINE SYNTHETASE"/>
    <property type="match status" value="1"/>
</dbReference>
<evidence type="ECO:0000256" key="1">
    <source>
        <dbReference type="ARBA" id="ARBA00005187"/>
    </source>
</evidence>
<name>A0ABY6YNF1_9ACTN</name>
<evidence type="ECO:0000256" key="3">
    <source>
        <dbReference type="ARBA" id="ARBA00022888"/>
    </source>
</evidence>
<dbReference type="InterPro" id="IPR014729">
    <property type="entry name" value="Rossmann-like_a/b/a_fold"/>
</dbReference>